<dbReference type="Pfam" id="PF00857">
    <property type="entry name" value="Isochorismatase"/>
    <property type="match status" value="1"/>
</dbReference>
<dbReference type="GO" id="GO:0009052">
    <property type="term" value="P:pentose-phosphate shunt, non-oxidative branch"/>
    <property type="evidence" value="ECO:0007669"/>
    <property type="project" value="TreeGrafter"/>
</dbReference>
<dbReference type="PANTHER" id="PTHR10683:SF18">
    <property type="entry name" value="TRANSALDOLASE"/>
    <property type="match status" value="1"/>
</dbReference>
<dbReference type="PROSITE" id="PS01054">
    <property type="entry name" value="TRANSALDOLASE_1"/>
    <property type="match status" value="1"/>
</dbReference>
<dbReference type="EMBL" id="JACCJB010000007">
    <property type="protein sequence ID" value="KAF6225689.1"/>
    <property type="molecule type" value="Genomic_DNA"/>
</dbReference>
<feature type="domain" description="Isochorismatase-like" evidence="12">
    <location>
        <begin position="246"/>
        <end position="301"/>
    </location>
</feature>
<dbReference type="Gene3D" id="3.40.50.850">
    <property type="entry name" value="Isochorismatase-like"/>
    <property type="match status" value="1"/>
</dbReference>
<keyword evidence="14" id="KW-1185">Reference proteome</keyword>
<sequence length="626" mass="68679">MTAIESPKPDINGDPPPRRSLIGTYPNHWLHSSSPPSFDLTRPSPPEYALPSPKDSISLSTTTTPIVISPSKTALVIIDMQNFFLSLYLGRPADGAGNNAKKRLLDTAIPAARKAGIQIIWLNWGLTDEDIEDMPPSTRRAFGFEATLEGQGKNKSLPAIDAHGVNQAAADHFMQDKNGVLEEKELTENGKPKRIYKGLGSEVGPVSIEDGKVVDAGRLLMRDTWNAALPPALDAAYKEGQGLKEKPDVWIHKNRMSGLWGSSTPCTEFLEQAGISTLVFAGVNTDQCVAGSLQDAFTKGIMTSSLEQLKAIGTTVVCDSGDFATIGKYKPQDATTNPSLILAASKKSEYAKLMDIAVEYGKDHGKDLDEKIDSTLDRLLVEFGKEILQIVPGKVSTEVDARFSFDIEGSIKKALHIIQLYQDIGIDKSRVLIKLASTWEGVKAAHILQSEHGVNCNLTLMFSLPQAIAAAEAGAFLISPFVGRILDWYKAANKKDYTPQEDPGVKSVQQIFNYYKKFGYKTIVMGASFRNVGEITELAGCDYLTISPNYLEDLYNSKEKIPQKLIAEDAHSLDIQKKEYLNDEAKFRFDFNEEAMAVEKLREGISKFAADAITLKGILKEKIEKA</sequence>
<comment type="pathway">
    <text evidence="1 10">Carbohydrate degradation; pentose phosphate pathway; D-glyceraldehyde 3-phosphate and beta-D-fructose 6-phosphate from D-ribose 5-phosphate and D-xylulose 5-phosphate (non-oxidative stage): step 2/3.</text>
</comment>
<keyword evidence="6 10" id="KW-0808">Transferase</keyword>
<feature type="region of interest" description="Disordered" evidence="11">
    <location>
        <begin position="1"/>
        <end position="56"/>
    </location>
</feature>
<dbReference type="NCBIfam" id="TIGR00874">
    <property type="entry name" value="talAB"/>
    <property type="match status" value="1"/>
</dbReference>
<evidence type="ECO:0000256" key="3">
    <source>
        <dbReference type="ARBA" id="ARBA00008012"/>
    </source>
</evidence>
<evidence type="ECO:0000256" key="11">
    <source>
        <dbReference type="SAM" id="MobiDB-lite"/>
    </source>
</evidence>
<accession>A0A8H6CLH9</accession>
<dbReference type="FunFam" id="3.20.20.70:FF:000088">
    <property type="entry name" value="Transaldolase"/>
    <property type="match status" value="1"/>
</dbReference>
<evidence type="ECO:0000256" key="10">
    <source>
        <dbReference type="RuleBase" id="RU000501"/>
    </source>
</evidence>
<dbReference type="InterPro" id="IPR001585">
    <property type="entry name" value="TAL/FSA"/>
</dbReference>
<dbReference type="InterPro" id="IPR000868">
    <property type="entry name" value="Isochorismatase-like_dom"/>
</dbReference>
<evidence type="ECO:0000256" key="9">
    <source>
        <dbReference type="ARBA" id="ARBA00048810"/>
    </source>
</evidence>
<dbReference type="GO" id="GO:0005975">
    <property type="term" value="P:carbohydrate metabolic process"/>
    <property type="evidence" value="ECO:0007669"/>
    <property type="project" value="InterPro"/>
</dbReference>
<dbReference type="GeneID" id="59338084"/>
<dbReference type="EC" id="2.2.1.2" evidence="4 10"/>
<evidence type="ECO:0000256" key="7">
    <source>
        <dbReference type="ARBA" id="ARBA00023126"/>
    </source>
</evidence>
<comment type="caution">
    <text evidence="13">The sequence shown here is derived from an EMBL/GenBank/DDBJ whole genome shotgun (WGS) entry which is preliminary data.</text>
</comment>
<dbReference type="InterPro" id="IPR018225">
    <property type="entry name" value="Transaldolase_AS"/>
</dbReference>
<dbReference type="CDD" id="cd00957">
    <property type="entry name" value="Transaldolase_TalAB"/>
    <property type="match status" value="1"/>
</dbReference>
<evidence type="ECO:0000313" key="14">
    <source>
        <dbReference type="Proteomes" id="UP000593566"/>
    </source>
</evidence>
<evidence type="ECO:0000256" key="8">
    <source>
        <dbReference type="ARBA" id="ARBA00023270"/>
    </source>
</evidence>
<protein>
    <recommendedName>
        <fullName evidence="5 10">Transaldolase</fullName>
        <ecNumber evidence="4 10">2.2.1.2</ecNumber>
    </recommendedName>
</protein>
<dbReference type="PROSITE" id="PS00958">
    <property type="entry name" value="TRANSALDOLASE_2"/>
    <property type="match status" value="1"/>
</dbReference>
<evidence type="ECO:0000256" key="4">
    <source>
        <dbReference type="ARBA" id="ARBA00013151"/>
    </source>
</evidence>
<dbReference type="AlphaFoldDB" id="A0A8H6CLH9"/>
<keyword evidence="8" id="KW-0704">Schiff base</keyword>
<comment type="function">
    <text evidence="10">Catalyzes the rate-limiting step of the non-oxidative phase in the pentose phosphate pathway. Catalyzes the reversible conversion of sedheptulose-7-phosphate and D-glyceraldehyde 3-phosphate into erythrose-4-phosphate and beta-D-fructose 6-phosphate.</text>
</comment>
<keyword evidence="7 10" id="KW-0570">Pentose shunt</keyword>
<dbReference type="SUPFAM" id="SSF51569">
    <property type="entry name" value="Aldolase"/>
    <property type="match status" value="1"/>
</dbReference>
<dbReference type="UniPathway" id="UPA00115">
    <property type="reaction ID" value="UER00414"/>
</dbReference>
<organism evidence="13 14">
    <name type="scientific">Letharia lupina</name>
    <dbReference type="NCBI Taxonomy" id="560253"/>
    <lineage>
        <taxon>Eukaryota</taxon>
        <taxon>Fungi</taxon>
        <taxon>Dikarya</taxon>
        <taxon>Ascomycota</taxon>
        <taxon>Pezizomycotina</taxon>
        <taxon>Lecanoromycetes</taxon>
        <taxon>OSLEUM clade</taxon>
        <taxon>Lecanoromycetidae</taxon>
        <taxon>Lecanorales</taxon>
        <taxon>Lecanorineae</taxon>
        <taxon>Parmeliaceae</taxon>
        <taxon>Letharia</taxon>
    </lineage>
</organism>
<evidence type="ECO:0000256" key="5">
    <source>
        <dbReference type="ARBA" id="ARBA00018292"/>
    </source>
</evidence>
<dbReference type="Gene3D" id="3.20.20.70">
    <property type="entry name" value="Aldolase class I"/>
    <property type="match status" value="1"/>
</dbReference>
<gene>
    <name evidence="13" type="ORF">HO133_009689</name>
</gene>
<evidence type="ECO:0000256" key="6">
    <source>
        <dbReference type="ARBA" id="ARBA00022679"/>
    </source>
</evidence>
<comment type="similarity">
    <text evidence="2">Belongs to the isochorismatase family.</text>
</comment>
<dbReference type="PANTHER" id="PTHR10683">
    <property type="entry name" value="TRANSALDOLASE"/>
    <property type="match status" value="1"/>
</dbReference>
<proteinExistence type="inferred from homology"/>
<comment type="catalytic activity">
    <reaction evidence="9 10">
        <text>D-sedoheptulose 7-phosphate + D-glyceraldehyde 3-phosphate = D-erythrose 4-phosphate + beta-D-fructose 6-phosphate</text>
        <dbReference type="Rhea" id="RHEA:17053"/>
        <dbReference type="ChEBI" id="CHEBI:16897"/>
        <dbReference type="ChEBI" id="CHEBI:57483"/>
        <dbReference type="ChEBI" id="CHEBI:57634"/>
        <dbReference type="ChEBI" id="CHEBI:59776"/>
        <dbReference type="EC" id="2.2.1.2"/>
    </reaction>
</comment>
<dbReference type="InterPro" id="IPR004730">
    <property type="entry name" value="Transaldolase_1"/>
</dbReference>
<dbReference type="Pfam" id="PF00923">
    <property type="entry name" value="TAL_FSA"/>
    <property type="match status" value="1"/>
</dbReference>
<comment type="similarity">
    <text evidence="3">Belongs to the transaldolase family. Type 1 subfamily.</text>
</comment>
<dbReference type="Proteomes" id="UP000593566">
    <property type="component" value="Unassembled WGS sequence"/>
</dbReference>
<dbReference type="RefSeq" id="XP_037154398.1">
    <property type="nucleotide sequence ID" value="XM_037300550.1"/>
</dbReference>
<dbReference type="GO" id="GO:0004801">
    <property type="term" value="F:transaldolase activity"/>
    <property type="evidence" value="ECO:0007669"/>
    <property type="project" value="UniProtKB-EC"/>
</dbReference>
<evidence type="ECO:0000259" key="12">
    <source>
        <dbReference type="Pfam" id="PF00857"/>
    </source>
</evidence>
<dbReference type="InterPro" id="IPR013785">
    <property type="entry name" value="Aldolase_TIM"/>
</dbReference>
<reference evidence="13 14" key="1">
    <citation type="journal article" date="2020" name="Genomics">
        <title>Complete, high-quality genomes from long-read metagenomic sequencing of two wolf lichen thalli reveals enigmatic genome architecture.</title>
        <authorList>
            <person name="McKenzie S.K."/>
            <person name="Walston R.F."/>
            <person name="Allen J.L."/>
        </authorList>
    </citation>
    <scope>NUCLEOTIDE SEQUENCE [LARGE SCALE GENOMIC DNA]</scope>
    <source>
        <strain evidence="13">WasteWater1</strain>
    </source>
</reference>
<evidence type="ECO:0000313" key="13">
    <source>
        <dbReference type="EMBL" id="KAF6225689.1"/>
    </source>
</evidence>
<dbReference type="InterPro" id="IPR036380">
    <property type="entry name" value="Isochorismatase-like_sf"/>
</dbReference>
<name>A0A8H6CLH9_9LECA</name>
<evidence type="ECO:0000256" key="1">
    <source>
        <dbReference type="ARBA" id="ARBA00004857"/>
    </source>
</evidence>
<dbReference type="GO" id="GO:0005737">
    <property type="term" value="C:cytoplasm"/>
    <property type="evidence" value="ECO:0007669"/>
    <property type="project" value="InterPro"/>
</dbReference>
<dbReference type="SUPFAM" id="SSF52499">
    <property type="entry name" value="Isochorismatase-like hydrolases"/>
    <property type="match status" value="1"/>
</dbReference>
<evidence type="ECO:0000256" key="2">
    <source>
        <dbReference type="ARBA" id="ARBA00006336"/>
    </source>
</evidence>